<dbReference type="EMBL" id="JBHSBH010000007">
    <property type="protein sequence ID" value="MFC3996448.1"/>
    <property type="molecule type" value="Genomic_DNA"/>
</dbReference>
<organism evidence="3 4">
    <name type="scientific">Nocardiopsis sediminis</name>
    <dbReference type="NCBI Taxonomy" id="1778267"/>
    <lineage>
        <taxon>Bacteria</taxon>
        <taxon>Bacillati</taxon>
        <taxon>Actinomycetota</taxon>
        <taxon>Actinomycetes</taxon>
        <taxon>Streptosporangiales</taxon>
        <taxon>Nocardiopsidaceae</taxon>
        <taxon>Nocardiopsis</taxon>
    </lineage>
</organism>
<accession>A0ABV8FMZ7</accession>
<name>A0ABV8FMZ7_9ACTN</name>
<evidence type="ECO:0008006" key="5">
    <source>
        <dbReference type="Google" id="ProtNLM"/>
    </source>
</evidence>
<reference evidence="4" key="1">
    <citation type="journal article" date="2019" name="Int. J. Syst. Evol. Microbiol.">
        <title>The Global Catalogue of Microorganisms (GCM) 10K type strain sequencing project: providing services to taxonomists for standard genome sequencing and annotation.</title>
        <authorList>
            <consortium name="The Broad Institute Genomics Platform"/>
            <consortium name="The Broad Institute Genome Sequencing Center for Infectious Disease"/>
            <person name="Wu L."/>
            <person name="Ma J."/>
        </authorList>
    </citation>
    <scope>NUCLEOTIDE SEQUENCE [LARGE SCALE GENOMIC DNA]</scope>
    <source>
        <strain evidence="4">TBRC 1826</strain>
    </source>
</reference>
<evidence type="ECO:0000256" key="2">
    <source>
        <dbReference type="SAM" id="SignalP"/>
    </source>
</evidence>
<evidence type="ECO:0000313" key="4">
    <source>
        <dbReference type="Proteomes" id="UP001595847"/>
    </source>
</evidence>
<proteinExistence type="predicted"/>
<evidence type="ECO:0000313" key="3">
    <source>
        <dbReference type="EMBL" id="MFC3996448.1"/>
    </source>
</evidence>
<comment type="caution">
    <text evidence="3">The sequence shown here is derived from an EMBL/GenBank/DDBJ whole genome shotgun (WGS) entry which is preliminary data.</text>
</comment>
<feature type="signal peptide" evidence="2">
    <location>
        <begin position="1"/>
        <end position="26"/>
    </location>
</feature>
<keyword evidence="2" id="KW-0732">Signal</keyword>
<protein>
    <recommendedName>
        <fullName evidence="5">DUF4352 domain-containing protein</fullName>
    </recommendedName>
</protein>
<feature type="chain" id="PRO_5045456001" description="DUF4352 domain-containing protein" evidence="2">
    <location>
        <begin position="27"/>
        <end position="179"/>
    </location>
</feature>
<sequence>MYLRSPLKAAAPALALVLLLAGCSGGGDGGNGGGDEDGASPGTSAETTDVVAETTWPYQRRGGEAEAEIHALQVRGRLMQLTITVTAGDFGDEATQSLYDLWGTFGAVPYLVDNANLTRHNVVYDSGTTLQGPNVVDTRLTPGEPRDLSYTFAAPPEDVETMDLYIGELPPITDVPVQR</sequence>
<gene>
    <name evidence="3" type="ORF">ACFOVU_11005</name>
</gene>
<evidence type="ECO:0000256" key="1">
    <source>
        <dbReference type="SAM" id="MobiDB-lite"/>
    </source>
</evidence>
<feature type="region of interest" description="Disordered" evidence="1">
    <location>
        <begin position="29"/>
        <end position="49"/>
    </location>
</feature>
<dbReference type="PROSITE" id="PS51257">
    <property type="entry name" value="PROKAR_LIPOPROTEIN"/>
    <property type="match status" value="1"/>
</dbReference>
<keyword evidence="4" id="KW-1185">Reference proteome</keyword>
<dbReference type="Proteomes" id="UP001595847">
    <property type="component" value="Unassembled WGS sequence"/>
</dbReference>
<dbReference type="RefSeq" id="WP_378532496.1">
    <property type="nucleotide sequence ID" value="NZ_JBHSBH010000007.1"/>
</dbReference>